<evidence type="ECO:0000313" key="2">
    <source>
        <dbReference type="Proteomes" id="UP000189670"/>
    </source>
</evidence>
<accession>A0A1V1P7I7</accession>
<gene>
    <name evidence="1" type="ORF">OMM_03063</name>
</gene>
<dbReference type="Proteomes" id="UP000189670">
    <property type="component" value="Unassembled WGS sequence"/>
</dbReference>
<name>A0A1V1P7I7_9BACT</name>
<comment type="caution">
    <text evidence="1">The sequence shown here is derived from an EMBL/GenBank/DDBJ whole genome shotgun (WGS) entry which is preliminary data.</text>
</comment>
<organism evidence="1 2">
    <name type="scientific">Candidatus Magnetoglobus multicellularis str. Araruama</name>
    <dbReference type="NCBI Taxonomy" id="890399"/>
    <lineage>
        <taxon>Bacteria</taxon>
        <taxon>Pseudomonadati</taxon>
        <taxon>Thermodesulfobacteriota</taxon>
        <taxon>Desulfobacteria</taxon>
        <taxon>Desulfobacterales</taxon>
        <taxon>Desulfobacteraceae</taxon>
        <taxon>Candidatus Magnetoglobus</taxon>
    </lineage>
</organism>
<dbReference type="SUPFAM" id="SSF51735">
    <property type="entry name" value="NAD(P)-binding Rossmann-fold domains"/>
    <property type="match status" value="1"/>
</dbReference>
<dbReference type="EMBL" id="ATBP01000386">
    <property type="protein sequence ID" value="ETR70685.1"/>
    <property type="molecule type" value="Genomic_DNA"/>
</dbReference>
<dbReference type="InterPro" id="IPR036291">
    <property type="entry name" value="NAD(P)-bd_dom_sf"/>
</dbReference>
<proteinExistence type="predicted"/>
<sequence>MKHIVSISLGTSMNDFEFQSTYLDQEFHIKRIGTNNDYEKVISLMHQWDTKADAIGLGGIYYPESQMKQEGLINKLIHSFSFDQGFQKIMNEIENITTPVYTGFALMNVAHEWTIRHIQFEMKNYFTNARVLFLSGILNYRMAQVLSDFTENITCADPIIDHGIPKFLNSFNDLDLYSTGVHKILKIVNSKRIVCFASPISSFNNQLIKKAVKNSFIVVIPSIQFYEYANLFSKGDLQGKIVISSNIYDERLEFLKTTGADVIIDTTPLVLDRPVSVNTLEAMITTALNRKTEKLTDEDLLEIISLRGRIPKPRIIYPGGKPKRTNRFAFVVHPLSQENFKLEKRIKPFLKIPGMLDVIEKGVAYAPPWIYSKVSGIQSPQGVETEGWLISVGGTPKQMMTHTPEFTYKRLLQASKIAKKLGAQIMGLGAFTKVVGDAGLTVSKKAELPITTGNSYSASGALWAAADAARRMGLLEIGEDKKIKGKSMVFGATGAIGSVCCRLLAMAFEEVTLCGRNPIKLLSLKESIEKETPGATIHMTVNPDSHLKDMDVIVTATSGMGKKILDITRVKPGCIITDVARPLDLPPSEVAKRPDVLVIESGEILLPGDNVQMKNIGLPDKVAYACLAETIVLALEGKFETFTIGRDIEWEKVKEIYKLGIKHGMALAAISGVNGVFCDEDIQNVKRLALEARKNITLSAP</sequence>
<dbReference type="AlphaFoldDB" id="A0A1V1P7I7"/>
<reference evidence="2" key="1">
    <citation type="submission" date="2012-11" db="EMBL/GenBank/DDBJ databases">
        <authorList>
            <person name="Lucero-Rivera Y.E."/>
            <person name="Tovar-Ramirez D."/>
        </authorList>
    </citation>
    <scope>NUCLEOTIDE SEQUENCE [LARGE SCALE GENOMIC DNA]</scope>
    <source>
        <strain evidence="2">Araruama</strain>
    </source>
</reference>
<evidence type="ECO:0000313" key="1">
    <source>
        <dbReference type="EMBL" id="ETR70685.1"/>
    </source>
</evidence>
<dbReference type="Gene3D" id="3.40.50.720">
    <property type="entry name" value="NAD(P)-binding Rossmann-like Domain"/>
    <property type="match status" value="1"/>
</dbReference>
<protein>
    <submittedName>
        <fullName evidence="1">Dehydrogenase</fullName>
    </submittedName>
</protein>